<sequence length="128" mass="11921">MVRRSIAAAAAVVIAAVTGLATNLATDSSGWGWWTGLAVLVLLGAGLQVYLTWSSSDAGGSTVTAAGPGSIAVGGSARGGLRTKVAAGAASAAHAVAPAPQGGVTAAGPGAVAVGGDADGPIDTEITA</sequence>
<dbReference type="EMBL" id="VIWT01000002">
    <property type="protein sequence ID" value="TWF91531.1"/>
    <property type="molecule type" value="Genomic_DNA"/>
</dbReference>
<evidence type="ECO:0000256" key="1">
    <source>
        <dbReference type="SAM" id="Phobius"/>
    </source>
</evidence>
<feature type="transmembrane region" description="Helical" evidence="1">
    <location>
        <begin position="31"/>
        <end position="51"/>
    </location>
</feature>
<reference evidence="2 3" key="1">
    <citation type="submission" date="2019-06" db="EMBL/GenBank/DDBJ databases">
        <title>Sequencing the genomes of 1000 actinobacteria strains.</title>
        <authorList>
            <person name="Klenk H.-P."/>
        </authorList>
    </citation>
    <scope>NUCLEOTIDE SEQUENCE [LARGE SCALE GENOMIC DNA]</scope>
    <source>
        <strain evidence="2 3">DSM 44826</strain>
    </source>
</reference>
<evidence type="ECO:0000313" key="3">
    <source>
        <dbReference type="Proteomes" id="UP000317940"/>
    </source>
</evidence>
<keyword evidence="3" id="KW-1185">Reference proteome</keyword>
<name>A0A561TWP5_9ACTN</name>
<dbReference type="AlphaFoldDB" id="A0A561TWP5"/>
<evidence type="ECO:0000313" key="2">
    <source>
        <dbReference type="EMBL" id="TWF91531.1"/>
    </source>
</evidence>
<proteinExistence type="predicted"/>
<protein>
    <submittedName>
        <fullName evidence="2">Uncharacterized protein</fullName>
    </submittedName>
</protein>
<keyword evidence="1" id="KW-0472">Membrane</keyword>
<dbReference type="Proteomes" id="UP000317940">
    <property type="component" value="Unassembled WGS sequence"/>
</dbReference>
<gene>
    <name evidence="2" type="ORF">FHX73_12646</name>
</gene>
<organism evidence="2 3">
    <name type="scientific">Kitasatospora viridis</name>
    <dbReference type="NCBI Taxonomy" id="281105"/>
    <lineage>
        <taxon>Bacteria</taxon>
        <taxon>Bacillati</taxon>
        <taxon>Actinomycetota</taxon>
        <taxon>Actinomycetes</taxon>
        <taxon>Kitasatosporales</taxon>
        <taxon>Streptomycetaceae</taxon>
        <taxon>Kitasatospora</taxon>
    </lineage>
</organism>
<keyword evidence="1" id="KW-1133">Transmembrane helix</keyword>
<keyword evidence="1" id="KW-0812">Transmembrane</keyword>
<accession>A0A561TWP5</accession>
<comment type="caution">
    <text evidence="2">The sequence shown here is derived from an EMBL/GenBank/DDBJ whole genome shotgun (WGS) entry which is preliminary data.</text>
</comment>